<dbReference type="Proteomes" id="UP000661858">
    <property type="component" value="Unassembled WGS sequence"/>
</dbReference>
<evidence type="ECO:0000313" key="2">
    <source>
        <dbReference type="Proteomes" id="UP000661858"/>
    </source>
</evidence>
<dbReference type="EMBL" id="JAERRK010000007">
    <property type="protein sequence ID" value="MBL1083467.1"/>
    <property type="molecule type" value="Genomic_DNA"/>
</dbReference>
<gene>
    <name evidence="1" type="ORF">JK359_16045</name>
</gene>
<evidence type="ECO:0000313" key="1">
    <source>
        <dbReference type="EMBL" id="MBL1083467.1"/>
    </source>
</evidence>
<name>A0A937EI07_9ACTN</name>
<keyword evidence="2" id="KW-1185">Reference proteome</keyword>
<organism evidence="1 2">
    <name type="scientific">Streptomyces actinomycinicus</name>
    <dbReference type="NCBI Taxonomy" id="1695166"/>
    <lineage>
        <taxon>Bacteria</taxon>
        <taxon>Bacillati</taxon>
        <taxon>Actinomycetota</taxon>
        <taxon>Actinomycetes</taxon>
        <taxon>Kitasatosporales</taxon>
        <taxon>Streptomycetaceae</taxon>
        <taxon>Streptomyces</taxon>
    </lineage>
</organism>
<protein>
    <submittedName>
        <fullName evidence="1">Uncharacterized protein</fullName>
    </submittedName>
</protein>
<dbReference type="RefSeq" id="WP_201836115.1">
    <property type="nucleotide sequence ID" value="NZ_JAERRK010000007.1"/>
</dbReference>
<comment type="caution">
    <text evidence="1">The sequence shown here is derived from an EMBL/GenBank/DDBJ whole genome shotgun (WGS) entry which is preliminary data.</text>
</comment>
<reference evidence="1" key="1">
    <citation type="submission" date="2021-01" db="EMBL/GenBank/DDBJ databases">
        <title>WGS of actinomycetes isolated from Thailand.</title>
        <authorList>
            <person name="Thawai C."/>
        </authorList>
    </citation>
    <scope>NUCLEOTIDE SEQUENCE</scope>
    <source>
        <strain evidence="1">RCU-197</strain>
    </source>
</reference>
<dbReference type="AlphaFoldDB" id="A0A937EI07"/>
<sequence>MTAPLSASEPEVSIDRAGFPGRGSVTWSPLGQWRMALVMAAYWCCKRLTPCSVRAWRSTPPDHRLE</sequence>
<accession>A0A937EI07</accession>
<proteinExistence type="predicted"/>